<evidence type="ECO:0000313" key="2">
    <source>
        <dbReference type="EnsemblMetazoa" id="MESCA005176-PA"/>
    </source>
</evidence>
<evidence type="ECO:0000313" key="3">
    <source>
        <dbReference type="Proteomes" id="UP000015102"/>
    </source>
</evidence>
<feature type="signal peptide" evidence="1">
    <location>
        <begin position="1"/>
        <end position="19"/>
    </location>
</feature>
<evidence type="ECO:0000256" key="1">
    <source>
        <dbReference type="SAM" id="SignalP"/>
    </source>
</evidence>
<proteinExistence type="predicted"/>
<accession>T1GNL8</accession>
<keyword evidence="3" id="KW-1185">Reference proteome</keyword>
<evidence type="ECO:0008006" key="4">
    <source>
        <dbReference type="Google" id="ProtNLM"/>
    </source>
</evidence>
<reference evidence="3" key="1">
    <citation type="submission" date="2013-02" db="EMBL/GenBank/DDBJ databases">
        <authorList>
            <person name="Hughes D."/>
        </authorList>
    </citation>
    <scope>NUCLEOTIDE SEQUENCE</scope>
    <source>
        <strain>Durham</strain>
        <strain evidence="3">NC isolate 2 -- Noor lab</strain>
    </source>
</reference>
<organism evidence="2 3">
    <name type="scientific">Megaselia scalaris</name>
    <name type="common">Humpbacked fly</name>
    <name type="synonym">Phora scalaris</name>
    <dbReference type="NCBI Taxonomy" id="36166"/>
    <lineage>
        <taxon>Eukaryota</taxon>
        <taxon>Metazoa</taxon>
        <taxon>Ecdysozoa</taxon>
        <taxon>Arthropoda</taxon>
        <taxon>Hexapoda</taxon>
        <taxon>Insecta</taxon>
        <taxon>Pterygota</taxon>
        <taxon>Neoptera</taxon>
        <taxon>Endopterygota</taxon>
        <taxon>Diptera</taxon>
        <taxon>Brachycera</taxon>
        <taxon>Muscomorpha</taxon>
        <taxon>Platypezoidea</taxon>
        <taxon>Phoridae</taxon>
        <taxon>Megaseliini</taxon>
        <taxon>Megaselia</taxon>
    </lineage>
</organism>
<keyword evidence="1" id="KW-0732">Signal</keyword>
<name>T1GNL8_MEGSC</name>
<dbReference type="EMBL" id="CAQQ02196523">
    <property type="status" value="NOT_ANNOTATED_CDS"/>
    <property type="molecule type" value="Genomic_DNA"/>
</dbReference>
<protein>
    <recommendedName>
        <fullName evidence="4">Protein quiver</fullName>
    </recommendedName>
</protein>
<reference evidence="2" key="2">
    <citation type="submission" date="2015-06" db="UniProtKB">
        <authorList>
            <consortium name="EnsemblMetazoa"/>
        </authorList>
    </citation>
    <scope>IDENTIFICATION</scope>
</reference>
<dbReference type="Proteomes" id="UP000015102">
    <property type="component" value="Unassembled WGS sequence"/>
</dbReference>
<dbReference type="AlphaFoldDB" id="T1GNL8"/>
<sequence length="82" mass="9463">MKVFSILFIIFAIICSVSCLKCYICDPEIDDENCKSVTIEDHLRKCDDSNETKYLEDQNNSGTPVYECYKIVMEDNKVKRGP</sequence>
<dbReference type="EnsemblMetazoa" id="MESCA005176-RA">
    <property type="protein sequence ID" value="MESCA005176-PA"/>
    <property type="gene ID" value="MESCA005176"/>
</dbReference>
<dbReference type="HOGENOM" id="CLU_2565005_0_0_1"/>
<feature type="chain" id="PRO_5004588424" description="Protein quiver" evidence="1">
    <location>
        <begin position="20"/>
        <end position="82"/>
    </location>
</feature>